<keyword evidence="1" id="KW-0614">Plasmid</keyword>
<evidence type="ECO:0000313" key="1">
    <source>
        <dbReference type="EMBL" id="AHH11816.1"/>
    </source>
</evidence>
<gene>
    <name evidence="1" type="ORF">BCO_0900141</name>
</gene>
<accession>W5T3C2</accession>
<name>W5T3C2_9SPIR</name>
<organism evidence="1">
    <name type="scientific">Borrelia coriaceae ATCC 43381</name>
    <dbReference type="NCBI Taxonomy" id="1408429"/>
    <lineage>
        <taxon>Bacteria</taxon>
        <taxon>Pseudomonadati</taxon>
        <taxon>Spirochaetota</taxon>
        <taxon>Spirochaetia</taxon>
        <taxon>Spirochaetales</taxon>
        <taxon>Borreliaceae</taxon>
        <taxon>Borrelia</taxon>
    </lineage>
</organism>
<reference evidence="1" key="1">
    <citation type="submission" date="2013-04" db="EMBL/GenBank/DDBJ databases">
        <title>Comparative Genomics of Relapsing Fever Spirochetes.</title>
        <authorList>
            <person name="Schwan T.G."/>
            <person name="Raffel S.J."/>
            <person name="Porcella S.F."/>
            <person name="Martens C.A."/>
            <person name="Bruno D.P."/>
            <person name="Ricklefs S.M."/>
            <person name="Barbian K.B."/>
        </authorList>
    </citation>
    <scope>NUCLEOTIDE SEQUENCE</scope>
    <source>
        <strain evidence="1">Co53</strain>
        <plasmid evidence="1">unnamed</plasmid>
    </source>
</reference>
<proteinExistence type="predicted"/>
<dbReference type="EMBL" id="CP005776">
    <property type="protein sequence ID" value="AHH11816.1"/>
    <property type="molecule type" value="Genomic_DNA"/>
</dbReference>
<geneLocation type="plasmid" evidence="1">
    <name>unnamed</name>
</geneLocation>
<dbReference type="HOGENOM" id="CLU_3363639_0_0_12"/>
<sequence>MFFQKEGQVTLLLLALLKVRKSKVFLFIIQVLKAY</sequence>
<dbReference type="AlphaFoldDB" id="W5T3C2"/>
<protein>
    <submittedName>
        <fullName evidence="1">Uncharacterized protein</fullName>
    </submittedName>
</protein>